<reference evidence="3" key="1">
    <citation type="journal article" date="2019" name="Int. J. Syst. Evol. Microbiol.">
        <title>The Global Catalogue of Microorganisms (GCM) 10K type strain sequencing project: providing services to taxonomists for standard genome sequencing and annotation.</title>
        <authorList>
            <consortium name="The Broad Institute Genomics Platform"/>
            <consortium name="The Broad Institute Genome Sequencing Center for Infectious Disease"/>
            <person name="Wu L."/>
            <person name="Ma J."/>
        </authorList>
    </citation>
    <scope>NUCLEOTIDE SEQUENCE [LARGE SCALE GENOMIC DNA]</scope>
    <source>
        <strain evidence="3">JCM 4565</strain>
    </source>
</reference>
<organism evidence="2 3">
    <name type="scientific">Streptomyces blastmyceticus</name>
    <dbReference type="NCBI Taxonomy" id="68180"/>
    <lineage>
        <taxon>Bacteria</taxon>
        <taxon>Bacillati</taxon>
        <taxon>Actinomycetota</taxon>
        <taxon>Actinomycetes</taxon>
        <taxon>Kitasatosporales</taxon>
        <taxon>Streptomycetaceae</taxon>
        <taxon>Streptomyces</taxon>
    </lineage>
</organism>
<name>A0ABP3HDN1_9ACTN</name>
<dbReference type="Proteomes" id="UP001500063">
    <property type="component" value="Unassembled WGS sequence"/>
</dbReference>
<accession>A0ABP3HDN1</accession>
<sequence length="62" mass="6586">MVSEVPANQRQHLTVLAGGVHTVAYTGTGRGSDGERTGQYAKSLTSPLPRHWPASSLDKITP</sequence>
<proteinExistence type="predicted"/>
<protein>
    <submittedName>
        <fullName evidence="2">Uncharacterized protein</fullName>
    </submittedName>
</protein>
<feature type="region of interest" description="Disordered" evidence="1">
    <location>
        <begin position="24"/>
        <end position="62"/>
    </location>
</feature>
<evidence type="ECO:0000313" key="3">
    <source>
        <dbReference type="Proteomes" id="UP001500063"/>
    </source>
</evidence>
<gene>
    <name evidence="2" type="ORF">GCM10010319_52480</name>
</gene>
<evidence type="ECO:0000256" key="1">
    <source>
        <dbReference type="SAM" id="MobiDB-lite"/>
    </source>
</evidence>
<evidence type="ECO:0000313" key="2">
    <source>
        <dbReference type="EMBL" id="GAA0368058.1"/>
    </source>
</evidence>
<keyword evidence="3" id="KW-1185">Reference proteome</keyword>
<dbReference type="EMBL" id="BAAABW010000026">
    <property type="protein sequence ID" value="GAA0368058.1"/>
    <property type="molecule type" value="Genomic_DNA"/>
</dbReference>
<comment type="caution">
    <text evidence="2">The sequence shown here is derived from an EMBL/GenBank/DDBJ whole genome shotgun (WGS) entry which is preliminary data.</text>
</comment>